<feature type="domain" description="YdbS-like PH" evidence="3">
    <location>
        <begin position="75"/>
        <end position="152"/>
    </location>
</feature>
<sequence length="479" mass="53380">MNEYHRVHRLTPLLQFWSVILALLAVLVVNLNLQALSDIAHFFSGNSQAIWGTLIGLGIFVVVCLLIWWVSGLWWRRMGYMLSDEELSLRRGLISTQLRTARYDRTQAVDVVEPLIARIFGLAAVRVETAGGNSSSIEVAYLRKDDAEQLRRDILKRVAGEPTAPLDVNVEHQSGEGDAAEDIEQETGVEAVEEAPRASQPQEVVSPIPTTRTLASEALRFTTFLVIALFAFFWWSPLGASAMIAFLVGSVPAVWGRVNASWRYNANVDTNDSGDRVLNIAYGLADRRRQSIRLERIHAVEVTQPLLWRMAGWYEVRVNVAGYGSATDKQSGSTRILPVGNREQAMRVYELVSPLTAEEIEAYAQPEGHTQPTYTSPRKAWWASPIDRAQQAVTLLPEIAITHDGRLSRRVAVIETSHIQELTYKEGPIDQLLGLASVRFELVTGPVGMMGRNLLADDADDLLQHLRQRDLPELNAVAD</sequence>
<name>A0A0F6T9T1_9CORY</name>
<feature type="domain" description="YdbS-like PH" evidence="3">
    <location>
        <begin position="403"/>
        <end position="452"/>
    </location>
</feature>
<dbReference type="KEGG" id="ccj:UL81_02240"/>
<dbReference type="InterPro" id="IPR014529">
    <property type="entry name" value="UCP026631"/>
</dbReference>
<dbReference type="InterPro" id="IPR005182">
    <property type="entry name" value="YdbS-like_PH"/>
</dbReference>
<feature type="compositionally biased region" description="Acidic residues" evidence="1">
    <location>
        <begin position="178"/>
        <end position="193"/>
    </location>
</feature>
<accession>A0A0F6T9T1</accession>
<feature type="region of interest" description="Disordered" evidence="1">
    <location>
        <begin position="168"/>
        <end position="204"/>
    </location>
</feature>
<gene>
    <name evidence="4" type="ORF">UL81_02240</name>
</gene>
<dbReference type="Proteomes" id="UP000033566">
    <property type="component" value="Chromosome"/>
</dbReference>
<feature type="domain" description="YdbS-like PH" evidence="3">
    <location>
        <begin position="275"/>
        <end position="350"/>
    </location>
</feature>
<feature type="transmembrane region" description="Helical" evidence="2">
    <location>
        <begin position="218"/>
        <end position="235"/>
    </location>
</feature>
<dbReference type="PANTHER" id="PTHR34473">
    <property type="entry name" value="UPF0699 TRANSMEMBRANE PROTEIN YDBS"/>
    <property type="match status" value="1"/>
</dbReference>
<dbReference type="PATRIC" id="fig|161896.4.peg.441"/>
<keyword evidence="2" id="KW-0472">Membrane</keyword>
<dbReference type="EMBL" id="CP011311">
    <property type="protein sequence ID" value="AKE38429.1"/>
    <property type="molecule type" value="Genomic_DNA"/>
</dbReference>
<organism evidence="4 5">
    <name type="scientific">Corynebacterium camporealensis</name>
    <dbReference type="NCBI Taxonomy" id="161896"/>
    <lineage>
        <taxon>Bacteria</taxon>
        <taxon>Bacillati</taxon>
        <taxon>Actinomycetota</taxon>
        <taxon>Actinomycetes</taxon>
        <taxon>Mycobacteriales</taxon>
        <taxon>Corynebacteriaceae</taxon>
        <taxon>Corynebacterium</taxon>
    </lineage>
</organism>
<dbReference type="OrthoDB" id="3190163at2"/>
<dbReference type="RefSeq" id="WP_046453208.1">
    <property type="nucleotide sequence ID" value="NZ_CP011311.1"/>
</dbReference>
<keyword evidence="5" id="KW-1185">Reference proteome</keyword>
<keyword evidence="2" id="KW-1133">Transmembrane helix</keyword>
<dbReference type="AlphaFoldDB" id="A0A0F6T9T1"/>
<evidence type="ECO:0000313" key="4">
    <source>
        <dbReference type="EMBL" id="AKE38429.1"/>
    </source>
</evidence>
<evidence type="ECO:0000313" key="5">
    <source>
        <dbReference type="Proteomes" id="UP000033566"/>
    </source>
</evidence>
<dbReference type="PIRSF" id="PIRSF026631">
    <property type="entry name" value="UCP026631"/>
    <property type="match status" value="1"/>
</dbReference>
<feature type="transmembrane region" description="Helical" evidence="2">
    <location>
        <begin position="49"/>
        <end position="75"/>
    </location>
</feature>
<feature type="transmembrane region" description="Helical" evidence="2">
    <location>
        <begin position="12"/>
        <end position="29"/>
    </location>
</feature>
<keyword evidence="2" id="KW-0812">Transmembrane</keyword>
<evidence type="ECO:0000256" key="1">
    <source>
        <dbReference type="SAM" id="MobiDB-lite"/>
    </source>
</evidence>
<protein>
    <submittedName>
        <fullName evidence="4">Putative membrane protein</fullName>
    </submittedName>
</protein>
<dbReference type="Pfam" id="PF03703">
    <property type="entry name" value="bPH_2"/>
    <property type="match status" value="3"/>
</dbReference>
<evidence type="ECO:0000256" key="2">
    <source>
        <dbReference type="SAM" id="Phobius"/>
    </source>
</evidence>
<dbReference type="PANTHER" id="PTHR34473:SF3">
    <property type="entry name" value="TRANSMEMBRANE PROTEIN-RELATED"/>
    <property type="match status" value="1"/>
</dbReference>
<evidence type="ECO:0000259" key="3">
    <source>
        <dbReference type="Pfam" id="PF03703"/>
    </source>
</evidence>
<reference evidence="4 5" key="1">
    <citation type="journal article" date="2015" name="Genome Announc.">
        <title>Complete Genome Sequence of Corynebacterium camporealensis DSM 44610, Isolated from the Milk of a Manchega Sheep with Subclinical Mastitis.</title>
        <authorList>
            <person name="Ruckert C."/>
            <person name="Albersmeier A."/>
            <person name="Winkler A."/>
            <person name="Tauch A."/>
        </authorList>
    </citation>
    <scope>NUCLEOTIDE SEQUENCE [LARGE SCALE GENOMIC DNA]</scope>
    <source>
        <strain evidence="4 5">DSM 44610</strain>
    </source>
</reference>
<dbReference type="HOGENOM" id="CLU_024617_4_2_11"/>
<proteinExistence type="predicted"/>